<feature type="region of interest" description="Disordered" evidence="1">
    <location>
        <begin position="22"/>
        <end position="56"/>
    </location>
</feature>
<evidence type="ECO:0000313" key="2">
    <source>
        <dbReference type="EMBL" id="MPN30730.1"/>
    </source>
</evidence>
<gene>
    <name evidence="2" type="ORF">SDC9_178201</name>
</gene>
<proteinExistence type="predicted"/>
<accession>A0A645GWJ8</accession>
<dbReference type="AlphaFoldDB" id="A0A645GWJ8"/>
<feature type="compositionally biased region" description="Gly residues" evidence="1">
    <location>
        <begin position="44"/>
        <end position="54"/>
    </location>
</feature>
<name>A0A645GWJ8_9ZZZZ</name>
<reference evidence="2" key="1">
    <citation type="submission" date="2019-08" db="EMBL/GenBank/DDBJ databases">
        <authorList>
            <person name="Kucharzyk K."/>
            <person name="Murdoch R.W."/>
            <person name="Higgins S."/>
            <person name="Loffler F."/>
        </authorList>
    </citation>
    <scope>NUCLEOTIDE SEQUENCE</scope>
</reference>
<organism evidence="2">
    <name type="scientific">bioreactor metagenome</name>
    <dbReference type="NCBI Taxonomy" id="1076179"/>
    <lineage>
        <taxon>unclassified sequences</taxon>
        <taxon>metagenomes</taxon>
        <taxon>ecological metagenomes</taxon>
    </lineage>
</organism>
<evidence type="ECO:0008006" key="3">
    <source>
        <dbReference type="Google" id="ProtNLM"/>
    </source>
</evidence>
<feature type="compositionally biased region" description="Polar residues" evidence="1">
    <location>
        <begin position="22"/>
        <end position="42"/>
    </location>
</feature>
<protein>
    <recommendedName>
        <fullName evidence="3">Phage tail collar domain-containing protein</fullName>
    </recommendedName>
</protein>
<evidence type="ECO:0000256" key="1">
    <source>
        <dbReference type="SAM" id="MobiDB-lite"/>
    </source>
</evidence>
<dbReference type="SUPFAM" id="SSF88874">
    <property type="entry name" value="Receptor-binding domain of short tail fibre protein gp12"/>
    <property type="match status" value="1"/>
</dbReference>
<comment type="caution">
    <text evidence="2">The sequence shown here is derived from an EMBL/GenBank/DDBJ whole genome shotgun (WGS) entry which is preliminary data.</text>
</comment>
<dbReference type="EMBL" id="VSSQ01081956">
    <property type="protein sequence ID" value="MPN30730.1"/>
    <property type="molecule type" value="Genomic_DNA"/>
</dbReference>
<sequence>MGRDPNDGDFANLGNTIGAKTHTLQISEIPNHSHAYTRTSPWSGSGGGFSGGGNTFEISAQNTSAVGGGQAHNNIQPSRIVNFIEPNFQ</sequence>